<proteinExistence type="predicted"/>
<name>A0A3P7ICX0_STRVU</name>
<dbReference type="Proteomes" id="UP000270094">
    <property type="component" value="Unassembled WGS sequence"/>
</dbReference>
<evidence type="ECO:0000313" key="1">
    <source>
        <dbReference type="EMBL" id="VDM67366.1"/>
    </source>
</evidence>
<dbReference type="EMBL" id="UYYB01005307">
    <property type="protein sequence ID" value="VDM67366.1"/>
    <property type="molecule type" value="Genomic_DNA"/>
</dbReference>
<reference evidence="1 2" key="1">
    <citation type="submission" date="2018-11" db="EMBL/GenBank/DDBJ databases">
        <authorList>
            <consortium name="Pathogen Informatics"/>
        </authorList>
    </citation>
    <scope>NUCLEOTIDE SEQUENCE [LARGE SCALE GENOMIC DNA]</scope>
</reference>
<keyword evidence="2" id="KW-1185">Reference proteome</keyword>
<dbReference type="AlphaFoldDB" id="A0A3P7ICX0"/>
<organism evidence="1 2">
    <name type="scientific">Strongylus vulgaris</name>
    <name type="common">Blood worm</name>
    <dbReference type="NCBI Taxonomy" id="40348"/>
    <lineage>
        <taxon>Eukaryota</taxon>
        <taxon>Metazoa</taxon>
        <taxon>Ecdysozoa</taxon>
        <taxon>Nematoda</taxon>
        <taxon>Chromadorea</taxon>
        <taxon>Rhabditida</taxon>
        <taxon>Rhabditina</taxon>
        <taxon>Rhabditomorpha</taxon>
        <taxon>Strongyloidea</taxon>
        <taxon>Strongylidae</taxon>
        <taxon>Strongylus</taxon>
    </lineage>
</organism>
<dbReference type="OrthoDB" id="5570127at2759"/>
<sequence length="168" mass="19100">MTSGVHVQQAHAVHPVISIFLETFARCNPPIHIGPRPIEFISHHYHTWHRGILLLENQALCIPRMLNNASCMQQTLDPVLQEQLDVLDYLRSLYSELAEFDQYAAVWNRRAFTVDTGDVEEGLELCQATASTLLHKMENQFGKNPVGEAASKEYEFLDNAYIQCKCAD</sequence>
<evidence type="ECO:0000313" key="2">
    <source>
        <dbReference type="Proteomes" id="UP000270094"/>
    </source>
</evidence>
<gene>
    <name evidence="1" type="ORF">SVUK_LOCUS2364</name>
</gene>
<protein>
    <submittedName>
        <fullName evidence="1">Uncharacterized protein</fullName>
    </submittedName>
</protein>
<accession>A0A3P7ICX0</accession>